<evidence type="ECO:0000313" key="1">
    <source>
        <dbReference type="EMBL" id="AAV42508.1"/>
    </source>
</evidence>
<dbReference type="PATRIC" id="fig|272621.13.peg.601"/>
<reference evidence="1 2" key="1">
    <citation type="journal article" date="2005" name="Proc. Natl. Acad. Sci. U.S.A.">
        <title>Complete genome sequence of the probiotic lactic acid bacterium Lactobacillus acidophilus NCFM.</title>
        <authorList>
            <person name="Altermann E."/>
            <person name="Russell W.M."/>
            <person name="Azcarate-Peril M.A."/>
            <person name="Barrangou R."/>
            <person name="Buck B.L."/>
            <person name="McAuliffe O."/>
            <person name="Souther N."/>
            <person name="Dobson A."/>
            <person name="Duong T."/>
            <person name="Callanan M."/>
            <person name="Lick S."/>
            <person name="Hamrick A."/>
            <person name="Cano R."/>
            <person name="Klaenhammer T.R."/>
        </authorList>
    </citation>
    <scope>NUCLEOTIDE SEQUENCE [LARGE SCALE GENOMIC DNA]</scope>
    <source>
        <strain evidence="2">ATCC 700396 / NCK56 / N2 / NCFM</strain>
    </source>
</reference>
<keyword evidence="2" id="KW-1185">Reference proteome</keyword>
<organism evidence="2">
    <name type="scientific">Lactobacillus acidophilus (strain ATCC 700396 / NCK56 / N2 / NCFM)</name>
    <dbReference type="NCBI Taxonomy" id="272621"/>
    <lineage>
        <taxon>Bacteria</taxon>
        <taxon>Bacillati</taxon>
        <taxon>Bacillota</taxon>
        <taxon>Bacilli</taxon>
        <taxon>Lactobacillales</taxon>
        <taxon>Lactobacillaceae</taxon>
        <taxon>Lactobacillus</taxon>
    </lineage>
</organism>
<dbReference type="KEGG" id="lac:LBA0629"/>
<dbReference type="OrthoDB" id="2323404at2"/>
<proteinExistence type="predicted"/>
<dbReference type="AlphaFoldDB" id="Q5FLB6"/>
<dbReference type="Proteomes" id="UP000006381">
    <property type="component" value="Chromosome"/>
</dbReference>
<dbReference type="HOGENOM" id="CLU_182956_0_0_9"/>
<protein>
    <submittedName>
        <fullName evidence="1">Uncharacterized protein</fullName>
    </submittedName>
</protein>
<dbReference type="BioCyc" id="LACI272621:G1G49-654-MONOMER"/>
<gene>
    <name evidence="1" type="ordered locus">LBA0629</name>
</gene>
<sequence length="108" mass="12655">MLKINYYQCLLYLKMRLTDLLQLINDLNTNTKFYLKINEQILPWGKLTIENDKCLLYPGKIAMTKNKLIKLVAHIHGRGIPLRVKVNEQEIPLFGLQIREDSRTAVLM</sequence>
<evidence type="ECO:0000313" key="2">
    <source>
        <dbReference type="Proteomes" id="UP000006381"/>
    </source>
</evidence>
<name>Q5FLB6_LACAC</name>
<dbReference type="EMBL" id="CP000033">
    <property type="protein sequence ID" value="AAV42508.1"/>
    <property type="molecule type" value="Genomic_DNA"/>
</dbReference>
<dbReference type="eggNOG" id="ENOG5030AB1">
    <property type="taxonomic scope" value="Bacteria"/>
</dbReference>
<accession>Q5FLB6</accession>